<sequence length="98" mass="10988">MPTTVMTNPVVWEVPATAAPSTRALLREPFPEAVRGLTFTPAAPGLWRVTRADGLVLGHIERRSDSERYRVRRMRAGTLRSLPVGEFWSPREAADVFQ</sequence>
<protein>
    <submittedName>
        <fullName evidence="1">Uncharacterized protein</fullName>
    </submittedName>
</protein>
<dbReference type="AlphaFoldDB" id="A0A2A6FQL2"/>
<dbReference type="EMBL" id="NAEP01000039">
    <property type="protein sequence ID" value="PDQ35175.1"/>
    <property type="molecule type" value="Genomic_DNA"/>
</dbReference>
<accession>A0A2A6FQL2</accession>
<comment type="caution">
    <text evidence="1">The sequence shown here is derived from an EMBL/GenBank/DDBJ whole genome shotgun (WGS) entry which is preliminary data.</text>
</comment>
<reference evidence="2" key="1">
    <citation type="submission" date="2017-03" db="EMBL/GenBank/DDBJ databases">
        <authorList>
            <person name="Lund M.B."/>
        </authorList>
    </citation>
    <scope>NUCLEOTIDE SEQUENCE [LARGE SCALE GENOMIC DNA]</scope>
</reference>
<gene>
    <name evidence="1" type="ORF">B5766_07605</name>
</gene>
<dbReference type="Proteomes" id="UP000219994">
    <property type="component" value="Unassembled WGS sequence"/>
</dbReference>
<organism evidence="1 2">
    <name type="scientific">Candidatus Lumbricidiphila eiseniae</name>
    <dbReference type="NCBI Taxonomy" id="1969409"/>
    <lineage>
        <taxon>Bacteria</taxon>
        <taxon>Bacillati</taxon>
        <taxon>Actinomycetota</taxon>
        <taxon>Actinomycetes</taxon>
        <taxon>Micrococcales</taxon>
        <taxon>Microbacteriaceae</taxon>
        <taxon>Candidatus Lumbricidiphila</taxon>
    </lineage>
</organism>
<evidence type="ECO:0000313" key="1">
    <source>
        <dbReference type="EMBL" id="PDQ35175.1"/>
    </source>
</evidence>
<proteinExistence type="predicted"/>
<name>A0A2A6FQL2_9MICO</name>
<evidence type="ECO:0000313" key="2">
    <source>
        <dbReference type="Proteomes" id="UP000219994"/>
    </source>
</evidence>